<gene>
    <name evidence="4" type="primary">ccdc146</name>
</gene>
<protein>
    <recommendedName>
        <fullName evidence="6">Coiled-coil domain containing 146</fullName>
    </recommendedName>
</protein>
<feature type="region of interest" description="Disordered" evidence="3">
    <location>
        <begin position="147"/>
        <end position="167"/>
    </location>
</feature>
<dbReference type="GO" id="GO:0005856">
    <property type="term" value="C:cytoskeleton"/>
    <property type="evidence" value="ECO:0007669"/>
    <property type="project" value="TreeGrafter"/>
</dbReference>
<evidence type="ECO:0000313" key="4">
    <source>
        <dbReference type="Ensembl" id="ENSTRUP00000071322.1"/>
    </source>
</evidence>
<evidence type="ECO:0000256" key="1">
    <source>
        <dbReference type="ARBA" id="ARBA00023054"/>
    </source>
</evidence>
<keyword evidence="1 2" id="KW-0175">Coiled coil</keyword>
<dbReference type="PANTHER" id="PTHR32083:SF34">
    <property type="entry name" value="COILED-COIL DOMAIN-CONTAINING PROTEIN 146"/>
    <property type="match status" value="1"/>
</dbReference>
<dbReference type="Ensembl" id="ENSTRUT00000071760.1">
    <property type="protein sequence ID" value="ENSTRUP00000071322.1"/>
    <property type="gene ID" value="ENSTRUG00000016715.3"/>
</dbReference>
<feature type="coiled-coil region" evidence="2">
    <location>
        <begin position="298"/>
        <end position="346"/>
    </location>
</feature>
<feature type="compositionally biased region" description="Acidic residues" evidence="3">
    <location>
        <begin position="152"/>
        <end position="164"/>
    </location>
</feature>
<evidence type="ECO:0000256" key="2">
    <source>
        <dbReference type="SAM" id="Coils"/>
    </source>
</evidence>
<sequence length="992" mass="115133">MQAALPLDISDGRECSPCDALGSFHHPLQGLVLGLVLLIPIRRTGTMSLCEEQNDNGRGEEEEEEEETLAPDASPPQEQPAANTDVSASPLQHLEELLWLGRISRTNVAKLKAFYELLQDTLQRTRDSETRLLEEAKGCRAELERLRAGEAGAEEQGDPEDPESEVTHLRRQLLGTYDELKAAEDRDYETQHKLKCLQEEKLSLEKESQLQLKPSELESRAKALRDKHEDLRREVAQRQLEVRSLMEDLESSEEQMSKGWKELEDKREIVLLKEAEKAQLICVPDQILKEAQRKHFKKEAALKKSEALSAEIAEMEKRAKDAGLRNSSLRSKTEELNEESEALRAQVEVGHAKHRELLRELDLRKEEKVELLGNRGLLEMKLQSIMSDRKQLHKTHSVQLREKNRQMQTLMRMERMLATATERLERTRSIYNELQAQLDAVPKRDSSIQQRMELQREVDALKVSLEKQLLVAEEESQKQQHYGMVQELLRHSNNLSEELQNLRCLTKIKAEERGQKHRELLRAQRLNQHVQQELLEKDLIIADHNKLNATLQSRLSQYCKLSNMVTEEKNKYVRLKQMTVQTVSELKEQLKVQENEAEIQRSLVVSKDRSLTKAHVKINNSSKMRDKLRNDISKMALKCRQISQDFEDNELELARLGQMIKLHQDAHTDTNGDLETARQRRNFLGLQLLEQEEVLLSYTNELSARDAAIAERNMELETAEKEARDLRLAIREEKRQIDLRKKEVLQEKWLEGEIATLQIELAEALDKTFASLNQPADYKELKGKDPSSVELLHKIEQLEGNLAERERQVLERQLLLDQVTRLSEPLGERVESCQQDRLSLAKKLNEVRTNIMDTNHRLMVLAAEFSIKQATTLSLQQEIKEKEHQVDRCREQQEQGLPPCPEIEEEWRRMLRDKRRRQRDKEERERMVEEDEWNQLPDGDYTTAEPRPNAYIPQTDLLPLPRPYGAQAPFRPSQAGANIRHIRKPALKSVEM</sequence>
<proteinExistence type="predicted"/>
<feature type="compositionally biased region" description="Acidic residues" evidence="3">
    <location>
        <begin position="60"/>
        <end position="69"/>
    </location>
</feature>
<accession>A0A674NDQ9</accession>
<dbReference type="Proteomes" id="UP000005226">
    <property type="component" value="Chromosome 18"/>
</dbReference>
<feature type="coiled-coil region" evidence="2">
    <location>
        <begin position="221"/>
        <end position="255"/>
    </location>
</feature>
<evidence type="ECO:0000313" key="5">
    <source>
        <dbReference type="Proteomes" id="UP000005226"/>
    </source>
</evidence>
<feature type="region of interest" description="Disordered" evidence="3">
    <location>
        <begin position="51"/>
        <end position="88"/>
    </location>
</feature>
<reference evidence="4" key="3">
    <citation type="submission" date="2025-09" db="UniProtKB">
        <authorList>
            <consortium name="Ensembl"/>
        </authorList>
    </citation>
    <scope>IDENTIFICATION</scope>
</reference>
<feature type="coiled-coil region" evidence="2">
    <location>
        <begin position="709"/>
        <end position="736"/>
    </location>
</feature>
<evidence type="ECO:0008006" key="6">
    <source>
        <dbReference type="Google" id="ProtNLM"/>
    </source>
</evidence>
<dbReference type="PANTHER" id="PTHR32083">
    <property type="entry name" value="CILIA AND FLAGELLA-ASSOCIATED PROTEIN 58-RELATED"/>
    <property type="match status" value="1"/>
</dbReference>
<dbReference type="GeneTree" id="ENSGT00530000063534"/>
<dbReference type="OMA" id="PRPNAYV"/>
<feature type="coiled-coil region" evidence="2">
    <location>
        <begin position="576"/>
        <end position="603"/>
    </location>
</feature>
<feature type="region of interest" description="Disordered" evidence="3">
    <location>
        <begin position="914"/>
        <end position="978"/>
    </location>
</feature>
<dbReference type="AlphaFoldDB" id="A0A674NDQ9"/>
<keyword evidence="5" id="KW-1185">Reference proteome</keyword>
<dbReference type="InParanoid" id="A0A674NDQ9"/>
<organism evidence="4 5">
    <name type="scientific">Takifugu rubripes</name>
    <name type="common">Japanese pufferfish</name>
    <name type="synonym">Fugu rubripes</name>
    <dbReference type="NCBI Taxonomy" id="31033"/>
    <lineage>
        <taxon>Eukaryota</taxon>
        <taxon>Metazoa</taxon>
        <taxon>Chordata</taxon>
        <taxon>Craniata</taxon>
        <taxon>Vertebrata</taxon>
        <taxon>Euteleostomi</taxon>
        <taxon>Actinopterygii</taxon>
        <taxon>Neopterygii</taxon>
        <taxon>Teleostei</taxon>
        <taxon>Neoteleostei</taxon>
        <taxon>Acanthomorphata</taxon>
        <taxon>Eupercaria</taxon>
        <taxon>Tetraodontiformes</taxon>
        <taxon>Tetradontoidea</taxon>
        <taxon>Tetraodontidae</taxon>
        <taxon>Takifugu</taxon>
    </lineage>
</organism>
<reference evidence="4 5" key="1">
    <citation type="journal article" date="2011" name="Genome Biol. Evol.">
        <title>Integration of the genetic map and genome assembly of fugu facilitates insights into distinct features of genome evolution in teleosts and mammals.</title>
        <authorList>
            <person name="Kai W."/>
            <person name="Kikuchi K."/>
            <person name="Tohari S."/>
            <person name="Chew A.K."/>
            <person name="Tay A."/>
            <person name="Fujiwara A."/>
            <person name="Hosoya S."/>
            <person name="Suetake H."/>
            <person name="Naruse K."/>
            <person name="Brenner S."/>
            <person name="Suzuki Y."/>
            <person name="Venkatesh B."/>
        </authorList>
    </citation>
    <scope>NUCLEOTIDE SEQUENCE [LARGE SCALE GENOMIC DNA]</scope>
</reference>
<evidence type="ECO:0000256" key="3">
    <source>
        <dbReference type="SAM" id="MobiDB-lite"/>
    </source>
</evidence>
<reference evidence="4" key="2">
    <citation type="submission" date="2025-08" db="UniProtKB">
        <authorList>
            <consortium name="Ensembl"/>
        </authorList>
    </citation>
    <scope>IDENTIFICATION</scope>
</reference>
<name>A0A674NDQ9_TAKRU</name>
<feature type="coiled-coil region" evidence="2">
    <location>
        <begin position="410"/>
        <end position="437"/>
    </location>
</feature>